<dbReference type="AlphaFoldDB" id="A0A1X7RKN0"/>
<feature type="region of interest" description="Disordered" evidence="1">
    <location>
        <begin position="339"/>
        <end position="509"/>
    </location>
</feature>
<reference evidence="2 3" key="1">
    <citation type="submission" date="2016-06" db="EMBL/GenBank/DDBJ databases">
        <authorList>
            <person name="Kjaerup R.B."/>
            <person name="Dalgaard T.S."/>
            <person name="Juul-Madsen H.R."/>
        </authorList>
    </citation>
    <scope>NUCLEOTIDE SEQUENCE [LARGE SCALE GENOMIC DNA]</scope>
</reference>
<dbReference type="Proteomes" id="UP000215127">
    <property type="component" value="Chromosome 2"/>
</dbReference>
<feature type="compositionally biased region" description="Polar residues" evidence="1">
    <location>
        <begin position="430"/>
        <end position="440"/>
    </location>
</feature>
<evidence type="ECO:0008006" key="4">
    <source>
        <dbReference type="Google" id="ProtNLM"/>
    </source>
</evidence>
<feature type="region of interest" description="Disordered" evidence="1">
    <location>
        <begin position="287"/>
        <end position="314"/>
    </location>
</feature>
<evidence type="ECO:0000313" key="3">
    <source>
        <dbReference type="Proteomes" id="UP000215127"/>
    </source>
</evidence>
<feature type="compositionally biased region" description="Basic and acidic residues" evidence="1">
    <location>
        <begin position="441"/>
        <end position="462"/>
    </location>
</feature>
<dbReference type="STRING" id="1276538.A0A1X7RKN0"/>
<evidence type="ECO:0000256" key="1">
    <source>
        <dbReference type="SAM" id="MobiDB-lite"/>
    </source>
</evidence>
<sequence>MTLFRDTTNRSPIVYTRDFAYPETGTAVVQPRRASRTKIALVSADAFARLLTGPMVDFFVGPEREHWSVHHSLLAHHTSGPEKENLSLGPNYATQVPHSTDDATIVLPECSTASFELLLPFLYQGKHPPNASDLPTNEAKYAHATSCHGLHLIGKRLRLWPLSDLALDAYRSALHSAHLVPDPAELTTIYKGCGPEHEALKKLMIRIAARQIMDPEVERDVGAYEELFGSCPEFAVGVLRVIREESGGMLLRDPNEGGWACTFHDHEDGEECDGMIWPEVEDIRTDLKTATRSRESDKPISSTDKPKRPPRKLRICNATIETPAKSIVADVSIEYSPPYRPPHPASINGIMKKSSSNTGESGTHLPRHRSKLNGTGAKVRFRDRSLSSSSDTAVSIQDQTHVRTPIKHANGGGTSRDHHGNKLPTRRGTKSISNGEQTQDGADHSPDQAKSVLDRTGQEPGERLPWLKQENDSLSPTVSAEVTPGHRAITPTSSGETKKSTSTTPKPARIRQVPRIPPENYASPREIRVKNWKQLDQEMRRHRPGAKEKSERFLKSSSTLDNLTIRRTTITQLGQFHSNSKIRCVPPSWSPSPSPSGLLTPPPPAVTCPVLEERAGVYGRVATPSQGRTTPNPGAHVTLKKVAAGNAETSVYSTRQRDAWITLPDGI</sequence>
<feature type="compositionally biased region" description="Basic and acidic residues" evidence="1">
    <location>
        <begin position="287"/>
        <end position="298"/>
    </location>
</feature>
<accession>A0A1X7RKN0</accession>
<feature type="compositionally biased region" description="Low complexity" evidence="1">
    <location>
        <begin position="490"/>
        <end position="507"/>
    </location>
</feature>
<name>A0A1X7RKN0_ZYMT9</name>
<organism evidence="2 3">
    <name type="scientific">Zymoseptoria tritici (strain ST99CH_3D7)</name>
    <dbReference type="NCBI Taxonomy" id="1276538"/>
    <lineage>
        <taxon>Eukaryota</taxon>
        <taxon>Fungi</taxon>
        <taxon>Dikarya</taxon>
        <taxon>Ascomycota</taxon>
        <taxon>Pezizomycotina</taxon>
        <taxon>Dothideomycetes</taxon>
        <taxon>Dothideomycetidae</taxon>
        <taxon>Mycosphaerellales</taxon>
        <taxon>Mycosphaerellaceae</taxon>
        <taxon>Zymoseptoria</taxon>
    </lineage>
</organism>
<keyword evidence="3" id="KW-1185">Reference proteome</keyword>
<evidence type="ECO:0000313" key="2">
    <source>
        <dbReference type="EMBL" id="SMQ47760.1"/>
    </source>
</evidence>
<proteinExistence type="predicted"/>
<gene>
    <name evidence="2" type="ORF">ZT3D7_G2908</name>
</gene>
<dbReference type="EMBL" id="LT853693">
    <property type="protein sequence ID" value="SMQ47760.1"/>
    <property type="molecule type" value="Genomic_DNA"/>
</dbReference>
<protein>
    <recommendedName>
        <fullName evidence="4">BTB domain-containing protein</fullName>
    </recommendedName>
</protein>